<evidence type="ECO:0000313" key="2">
    <source>
        <dbReference type="Proteomes" id="UP000094784"/>
    </source>
</evidence>
<comment type="caution">
    <text evidence="1">The sequence shown here is derived from an EMBL/GenBank/DDBJ whole genome shotgun (WGS) entry which is preliminary data.</text>
</comment>
<dbReference type="EMBL" id="MECQ01000001">
    <property type="protein sequence ID" value="ODV56029.1"/>
    <property type="molecule type" value="Genomic_DNA"/>
</dbReference>
<dbReference type="RefSeq" id="WP_069481051.1">
    <property type="nucleotide sequence ID" value="NZ_KV766182.1"/>
</dbReference>
<accession>A0A1E4R6G4</accession>
<dbReference type="Proteomes" id="UP000094784">
    <property type="component" value="Unassembled WGS sequence"/>
</dbReference>
<evidence type="ECO:0008006" key="3">
    <source>
        <dbReference type="Google" id="ProtNLM"/>
    </source>
</evidence>
<name>A0A1E4R6G4_9BACI</name>
<proteinExistence type="predicted"/>
<protein>
    <recommendedName>
        <fullName evidence="3">Alpha-ribazole kinase</fullName>
    </recommendedName>
</protein>
<evidence type="ECO:0000313" key="1">
    <source>
        <dbReference type="EMBL" id="ODV56029.1"/>
    </source>
</evidence>
<organism evidence="1 2">
    <name type="scientific">Lysinibacillus fusiformis</name>
    <dbReference type="NCBI Taxonomy" id="28031"/>
    <lineage>
        <taxon>Bacteria</taxon>
        <taxon>Bacillati</taxon>
        <taxon>Bacillota</taxon>
        <taxon>Bacilli</taxon>
        <taxon>Bacillales</taxon>
        <taxon>Bacillaceae</taxon>
        <taxon>Lysinibacillus</taxon>
    </lineage>
</organism>
<sequence length="228" mass="24780">MRNAMKVGTFIATMDNAAAIGEKPQDAVLASDQLTAYMTARVTFLEQLAAQALPIQILLANFSGDAAWSSYESGIQQVFEETGLSCPAIAGSSESNMPTLQSGIAITMLGEIQQRKALELAQLSWYTYGLPLVGEELLAHPGDVAQLQPVYQAWLAEIVQQVWPVGSKGLHGECVRLFGQQKVECSHDMTKSAGPSTVILLGVNPEKEQLAHQIFQRNFEKLQISSMQ</sequence>
<reference evidence="1 2" key="1">
    <citation type="submission" date="2016-09" db="EMBL/GenBank/DDBJ databases">
        <title>Draft genome sequence of the soil isolate, Lysinibacillus fusiformis M5, a potential hypoxanthine producer.</title>
        <authorList>
            <person name="Gallegos-Monterrosa R."/>
            <person name="Maroti G."/>
            <person name="Balint B."/>
            <person name="Kovacs A.T."/>
        </authorList>
    </citation>
    <scope>NUCLEOTIDE SEQUENCE [LARGE SCALE GENOMIC DNA]</scope>
    <source>
        <strain evidence="1 2">M5</strain>
    </source>
</reference>
<gene>
    <name evidence="1" type="ORF">BG258_08995</name>
</gene>
<dbReference type="AlphaFoldDB" id="A0A1E4R6G4"/>